<dbReference type="EMBL" id="BSOB01000005">
    <property type="protein sequence ID" value="GLQ91597.1"/>
    <property type="molecule type" value="Genomic_DNA"/>
</dbReference>
<protein>
    <submittedName>
        <fullName evidence="1">Uncharacterized protein</fullName>
    </submittedName>
</protein>
<dbReference type="RefSeq" id="WP_284319362.1">
    <property type="nucleotide sequence ID" value="NZ_BSOB01000005.1"/>
</dbReference>
<comment type="caution">
    <text evidence="1">The sequence shown here is derived from an EMBL/GenBank/DDBJ whole genome shotgun (WGS) entry which is preliminary data.</text>
</comment>
<gene>
    <name evidence="1" type="ORF">GCM10007901_05470</name>
</gene>
<keyword evidence="2" id="KW-1185">Reference proteome</keyword>
<evidence type="ECO:0000313" key="1">
    <source>
        <dbReference type="EMBL" id="GLQ91597.1"/>
    </source>
</evidence>
<evidence type="ECO:0000313" key="2">
    <source>
        <dbReference type="Proteomes" id="UP001156670"/>
    </source>
</evidence>
<accession>A0ABQ5XIZ7</accession>
<name>A0ABQ5XIZ7_9GAMM</name>
<dbReference type="Proteomes" id="UP001156670">
    <property type="component" value="Unassembled WGS sequence"/>
</dbReference>
<sequence length="98" mass="10999">MDTRVFWGVLCALLVFSGLVVAGAALLGVLHADSQPIVVRPIADSFPEVMPPEEMSRRELLGPRWLCAGTGFVIERIDQSHMRQTDYRCAMLSDRRLR</sequence>
<proteinExistence type="predicted"/>
<organism evidence="1 2">
    <name type="scientific">Dyella acidisoli</name>
    <dbReference type="NCBI Taxonomy" id="1867834"/>
    <lineage>
        <taxon>Bacteria</taxon>
        <taxon>Pseudomonadati</taxon>
        <taxon>Pseudomonadota</taxon>
        <taxon>Gammaproteobacteria</taxon>
        <taxon>Lysobacterales</taxon>
        <taxon>Rhodanobacteraceae</taxon>
        <taxon>Dyella</taxon>
    </lineage>
</organism>
<reference evidence="2" key="1">
    <citation type="journal article" date="2019" name="Int. J. Syst. Evol. Microbiol.">
        <title>The Global Catalogue of Microorganisms (GCM) 10K type strain sequencing project: providing services to taxonomists for standard genome sequencing and annotation.</title>
        <authorList>
            <consortium name="The Broad Institute Genomics Platform"/>
            <consortium name="The Broad Institute Genome Sequencing Center for Infectious Disease"/>
            <person name="Wu L."/>
            <person name="Ma J."/>
        </authorList>
    </citation>
    <scope>NUCLEOTIDE SEQUENCE [LARGE SCALE GENOMIC DNA]</scope>
    <source>
        <strain evidence="2">NBRC 111980</strain>
    </source>
</reference>